<evidence type="ECO:0000256" key="4">
    <source>
        <dbReference type="ARBA" id="ARBA00022692"/>
    </source>
</evidence>
<dbReference type="Proteomes" id="UP000030013">
    <property type="component" value="Unassembled WGS sequence"/>
</dbReference>
<feature type="transmembrane region" description="Helical" evidence="7">
    <location>
        <begin position="361"/>
        <end position="382"/>
    </location>
</feature>
<keyword evidence="4 7" id="KW-0812">Transmembrane</keyword>
<dbReference type="RefSeq" id="WP_084109136.1">
    <property type="nucleotide sequence ID" value="NZ_AVPL01000063.1"/>
</dbReference>
<gene>
    <name evidence="8" type="ORF">N801_18075</name>
</gene>
<keyword evidence="6 7" id="KW-0472">Membrane</keyword>
<keyword evidence="9" id="KW-1185">Reference proteome</keyword>
<keyword evidence="5 7" id="KW-1133">Transmembrane helix</keyword>
<comment type="caution">
    <text evidence="8">The sequence shown here is derived from an EMBL/GenBank/DDBJ whole genome shotgun (WGS) entry which is preliminary data.</text>
</comment>
<feature type="transmembrane region" description="Helical" evidence="7">
    <location>
        <begin position="419"/>
        <end position="444"/>
    </location>
</feature>
<accession>A0A0A0JUZ8</accession>
<evidence type="ECO:0000256" key="5">
    <source>
        <dbReference type="ARBA" id="ARBA00022989"/>
    </source>
</evidence>
<feature type="transmembrane region" description="Helical" evidence="7">
    <location>
        <begin position="88"/>
        <end position="117"/>
    </location>
</feature>
<proteinExistence type="inferred from homology"/>
<feature type="transmembrane region" description="Helical" evidence="7">
    <location>
        <begin position="296"/>
        <end position="319"/>
    </location>
</feature>
<dbReference type="PANTHER" id="PTHR30250">
    <property type="entry name" value="PST FAMILY PREDICTED COLANIC ACID TRANSPORTER"/>
    <property type="match status" value="1"/>
</dbReference>
<dbReference type="AlphaFoldDB" id="A0A0A0JUZ8"/>
<dbReference type="Pfam" id="PF13440">
    <property type="entry name" value="Polysacc_synt_3"/>
    <property type="match status" value="1"/>
</dbReference>
<dbReference type="PANTHER" id="PTHR30250:SF10">
    <property type="entry name" value="LIPOPOLYSACCHARIDE BIOSYNTHESIS PROTEIN WZXC"/>
    <property type="match status" value="1"/>
</dbReference>
<dbReference type="eggNOG" id="COG2244">
    <property type="taxonomic scope" value="Bacteria"/>
</dbReference>
<evidence type="ECO:0000256" key="2">
    <source>
        <dbReference type="ARBA" id="ARBA00007430"/>
    </source>
</evidence>
<comment type="similarity">
    <text evidence="2">Belongs to the polysaccharide synthase family.</text>
</comment>
<evidence type="ECO:0000313" key="8">
    <source>
        <dbReference type="EMBL" id="KGN39912.1"/>
    </source>
</evidence>
<feature type="transmembrane region" description="Helical" evidence="7">
    <location>
        <begin position="153"/>
        <end position="172"/>
    </location>
</feature>
<evidence type="ECO:0000256" key="7">
    <source>
        <dbReference type="SAM" id="Phobius"/>
    </source>
</evidence>
<feature type="transmembrane region" description="Helical" evidence="7">
    <location>
        <begin position="450"/>
        <end position="472"/>
    </location>
</feature>
<dbReference type="OrthoDB" id="9770347at2"/>
<reference evidence="8 9" key="1">
    <citation type="submission" date="2013-08" db="EMBL/GenBank/DDBJ databases">
        <title>The genome sequence of Knoellia aerolata.</title>
        <authorList>
            <person name="Zhu W."/>
            <person name="Wang G."/>
        </authorList>
    </citation>
    <scope>NUCLEOTIDE SEQUENCE [LARGE SCALE GENOMIC DNA]</scope>
    <source>
        <strain evidence="8 9">DSM 18566</strain>
    </source>
</reference>
<organism evidence="8 9">
    <name type="scientific">Knoellia aerolata DSM 18566</name>
    <dbReference type="NCBI Taxonomy" id="1385519"/>
    <lineage>
        <taxon>Bacteria</taxon>
        <taxon>Bacillati</taxon>
        <taxon>Actinomycetota</taxon>
        <taxon>Actinomycetes</taxon>
        <taxon>Micrococcales</taxon>
        <taxon>Intrasporangiaceae</taxon>
        <taxon>Knoellia</taxon>
    </lineage>
</organism>
<feature type="transmembrane region" description="Helical" evidence="7">
    <location>
        <begin position="239"/>
        <end position="260"/>
    </location>
</feature>
<protein>
    <recommendedName>
        <fullName evidence="10">Polysaccharide biosynthesis protein C-terminal domain-containing protein</fullName>
    </recommendedName>
</protein>
<keyword evidence="3" id="KW-1003">Cell membrane</keyword>
<evidence type="ECO:0000256" key="1">
    <source>
        <dbReference type="ARBA" id="ARBA00004651"/>
    </source>
</evidence>
<sequence length="505" mass="52242">MSVDPLQREEGLGTQAASGVAWLAAQKWVVRAFGFATLLVLTRELSPREFGVVAAALTVIPMVYLLADLGFSTYLLQAEDLDQRSLSTALWASAAAGLVLSAGLVAVAPLLAAAFAVPELVDVLRALVLAIVPTVLAGVPLALLRRAMEFRTVALQGVVAALLAQAVAVTVALLGGGVWALVSQVVVGQWVIAVLAWRRAAWRPSLALSLGEFRRMATFGLRVSSVDLVATSRLWAEGWIITVALGPTAFGLLSIAQRLVQTAQELTAASLVPVSTVVFAKVRGSSDRLRSSYTKALGVAYAVVAPFMCVIVVTAPVLVPALFGSQWRASVAPAQALAVAGIITLGAMVDHGLFYGLGRPGAWLGYAVVVDAATVATTAVAVRWGLVGVAFGFVVVAVLATLARWVLVARALGTSGLAVARPFGTLLVPTAAAAAAGVLVMRAVEGAGPPVAQVLAGGLAVTLVYLGLLRWLGRRILVDTLSVLPVPDRVRCRAGRVLRLDAGGA</sequence>
<dbReference type="GO" id="GO:0005886">
    <property type="term" value="C:plasma membrane"/>
    <property type="evidence" value="ECO:0007669"/>
    <property type="project" value="UniProtKB-SubCell"/>
</dbReference>
<evidence type="ECO:0000256" key="6">
    <source>
        <dbReference type="ARBA" id="ARBA00023136"/>
    </source>
</evidence>
<feature type="transmembrane region" description="Helical" evidence="7">
    <location>
        <begin position="388"/>
        <end position="407"/>
    </location>
</feature>
<feature type="transmembrane region" description="Helical" evidence="7">
    <location>
        <begin position="50"/>
        <end position="76"/>
    </location>
</feature>
<dbReference type="InterPro" id="IPR050833">
    <property type="entry name" value="Poly_Biosynth_Transport"/>
</dbReference>
<dbReference type="STRING" id="1385519.N801_18075"/>
<evidence type="ECO:0008006" key="10">
    <source>
        <dbReference type="Google" id="ProtNLM"/>
    </source>
</evidence>
<feature type="transmembrane region" description="Helical" evidence="7">
    <location>
        <begin position="123"/>
        <end position="144"/>
    </location>
</feature>
<dbReference type="EMBL" id="AVPL01000063">
    <property type="protein sequence ID" value="KGN39912.1"/>
    <property type="molecule type" value="Genomic_DNA"/>
</dbReference>
<feature type="transmembrane region" description="Helical" evidence="7">
    <location>
        <begin position="331"/>
        <end position="349"/>
    </location>
</feature>
<name>A0A0A0JUZ8_9MICO</name>
<evidence type="ECO:0000256" key="3">
    <source>
        <dbReference type="ARBA" id="ARBA00022475"/>
    </source>
</evidence>
<comment type="subcellular location">
    <subcellularLocation>
        <location evidence="1">Cell membrane</location>
        <topology evidence="1">Multi-pass membrane protein</topology>
    </subcellularLocation>
</comment>
<evidence type="ECO:0000313" key="9">
    <source>
        <dbReference type="Proteomes" id="UP000030013"/>
    </source>
</evidence>